<accession>A0A2T0UY13</accession>
<dbReference type="InterPro" id="IPR016040">
    <property type="entry name" value="NAD(P)-bd_dom"/>
</dbReference>
<organism evidence="2 3">
    <name type="scientific">Knoellia remsis</name>
    <dbReference type="NCBI Taxonomy" id="407159"/>
    <lineage>
        <taxon>Bacteria</taxon>
        <taxon>Bacillati</taxon>
        <taxon>Actinomycetota</taxon>
        <taxon>Actinomycetes</taxon>
        <taxon>Micrococcales</taxon>
        <taxon>Intrasporangiaceae</taxon>
        <taxon>Knoellia</taxon>
    </lineage>
</organism>
<evidence type="ECO:0000259" key="1">
    <source>
        <dbReference type="Pfam" id="PF13460"/>
    </source>
</evidence>
<dbReference type="InterPro" id="IPR036291">
    <property type="entry name" value="NAD(P)-bd_dom_sf"/>
</dbReference>
<evidence type="ECO:0000313" key="2">
    <source>
        <dbReference type="EMBL" id="PRY62811.1"/>
    </source>
</evidence>
<dbReference type="SUPFAM" id="SSF51735">
    <property type="entry name" value="NAD(P)-binding Rossmann-fold domains"/>
    <property type="match status" value="1"/>
</dbReference>
<comment type="caution">
    <text evidence="2">The sequence shown here is derived from an EMBL/GenBank/DDBJ whole genome shotgun (WGS) entry which is preliminary data.</text>
</comment>
<dbReference type="EMBL" id="PVTI01000003">
    <property type="protein sequence ID" value="PRY62811.1"/>
    <property type="molecule type" value="Genomic_DNA"/>
</dbReference>
<protein>
    <submittedName>
        <fullName evidence="2">NAD(P)H dehydrogenase (Quinone)</fullName>
    </submittedName>
</protein>
<sequence length="296" mass="30264">MTTYLVTGATGQLGHLAIDALLARGVQPGHVAALVRDPGKAADLAARGIDVRVGDYDDPASLDAALVGIDRLLFVSASEVGNRAVQHQNVIDAAVRAGVELLAYTSITRADISPLALAAEHKVTEEALAASGLPTVVLRNGWYLENYTAQVPVQLEHGVVLGAAGDGRISAATRADYAEAAALTLVEDGHAGAVYELGGDESFTLAKYAAELARRSGTAVAHRDLPEAEFAAALVGAGLPEGYAALLAASDTSIKEGALLIETGDLSRLLGRPTTSLGAALDEALVETRVAASPSA</sequence>
<dbReference type="Gene3D" id="3.90.25.10">
    <property type="entry name" value="UDP-galactose 4-epimerase, domain 1"/>
    <property type="match status" value="1"/>
</dbReference>
<dbReference type="Pfam" id="PF13460">
    <property type="entry name" value="NAD_binding_10"/>
    <property type="match status" value="1"/>
</dbReference>
<keyword evidence="3" id="KW-1185">Reference proteome</keyword>
<dbReference type="AlphaFoldDB" id="A0A2T0UY13"/>
<dbReference type="RefSeq" id="WP_106296397.1">
    <property type="nucleotide sequence ID" value="NZ_PVTI01000003.1"/>
</dbReference>
<gene>
    <name evidence="2" type="ORF">BCF74_10318</name>
</gene>
<dbReference type="InterPro" id="IPR052718">
    <property type="entry name" value="NmrA-type_oxidoreductase"/>
</dbReference>
<evidence type="ECO:0000313" key="3">
    <source>
        <dbReference type="Proteomes" id="UP000237822"/>
    </source>
</evidence>
<name>A0A2T0UY13_9MICO</name>
<dbReference type="Proteomes" id="UP000237822">
    <property type="component" value="Unassembled WGS sequence"/>
</dbReference>
<dbReference type="PANTHER" id="PTHR47129">
    <property type="entry name" value="QUINONE OXIDOREDUCTASE 2"/>
    <property type="match status" value="1"/>
</dbReference>
<proteinExistence type="predicted"/>
<reference evidence="2 3" key="1">
    <citation type="submission" date="2018-03" db="EMBL/GenBank/DDBJ databases">
        <title>Genomic Encyclopedia of Archaeal and Bacterial Type Strains, Phase II (KMG-II): from individual species to whole genera.</title>
        <authorList>
            <person name="Goeker M."/>
        </authorList>
    </citation>
    <scope>NUCLEOTIDE SEQUENCE [LARGE SCALE GENOMIC DNA]</scope>
    <source>
        <strain evidence="2 3">ATCC BAA-1496</strain>
    </source>
</reference>
<dbReference type="CDD" id="cd05269">
    <property type="entry name" value="TMR_SDR_a"/>
    <property type="match status" value="1"/>
</dbReference>
<dbReference type="PANTHER" id="PTHR47129:SF1">
    <property type="entry name" value="NMRA-LIKE DOMAIN-CONTAINING PROTEIN"/>
    <property type="match status" value="1"/>
</dbReference>
<feature type="domain" description="NAD(P)-binding" evidence="1">
    <location>
        <begin position="8"/>
        <end position="174"/>
    </location>
</feature>
<dbReference type="OrthoDB" id="5510591at2"/>
<dbReference type="Gene3D" id="3.40.50.720">
    <property type="entry name" value="NAD(P)-binding Rossmann-like Domain"/>
    <property type="match status" value="1"/>
</dbReference>